<dbReference type="InterPro" id="IPR046532">
    <property type="entry name" value="DUF6597"/>
</dbReference>
<dbReference type="SMART" id="SM00342">
    <property type="entry name" value="HTH_ARAC"/>
    <property type="match status" value="1"/>
</dbReference>
<protein>
    <submittedName>
        <fullName evidence="6">AraC family transcriptional regulator</fullName>
    </submittedName>
</protein>
<keyword evidence="2" id="KW-0238">DNA-binding</keyword>
<evidence type="ECO:0000256" key="2">
    <source>
        <dbReference type="ARBA" id="ARBA00023125"/>
    </source>
</evidence>
<dbReference type="Gene3D" id="1.10.10.60">
    <property type="entry name" value="Homeodomain-like"/>
    <property type="match status" value="1"/>
</dbReference>
<dbReference type="InterPro" id="IPR009057">
    <property type="entry name" value="Homeodomain-like_sf"/>
</dbReference>
<keyword evidence="3" id="KW-0804">Transcription</keyword>
<evidence type="ECO:0000256" key="3">
    <source>
        <dbReference type="ARBA" id="ARBA00023163"/>
    </source>
</evidence>
<organism evidence="6 7">
    <name type="scientific">Piscinibacter gummiphilus</name>
    <dbReference type="NCBI Taxonomy" id="946333"/>
    <lineage>
        <taxon>Bacteria</taxon>
        <taxon>Pseudomonadati</taxon>
        <taxon>Pseudomonadota</taxon>
        <taxon>Betaproteobacteria</taxon>
        <taxon>Burkholderiales</taxon>
        <taxon>Sphaerotilaceae</taxon>
        <taxon>Piscinibacter</taxon>
    </lineage>
</organism>
<evidence type="ECO:0000313" key="7">
    <source>
        <dbReference type="Proteomes" id="UP001303946"/>
    </source>
</evidence>
<dbReference type="InterPro" id="IPR050204">
    <property type="entry name" value="AraC_XylS_family_regulators"/>
</dbReference>
<dbReference type="Pfam" id="PF12833">
    <property type="entry name" value="HTH_18"/>
    <property type="match status" value="1"/>
</dbReference>
<sequence length="281" mass="31014">MPQPPLIPYTELPLDGLDAGRVEALWMFVASGPDLQRVLPDGRTDIVIRFRLEDDGETLSRPRIVIAGPTLHVRDVPAQARTGLMGLRFTLGWAGACLGVSPKLLRDRELLHEDAEALISAHAERLKRCRSLTELKRQLVSTGQELLLAARTTPGQLLAVEAVRLLRSAPERPDLKLLCRQLGVSERALRREVIEAVGVPLRSLASIVRFHRAMMLMREPGARPSVVAAEAGYSDQAHMNREFQRYGRFTPAVPMQVPLIGRGAPPSGAGRNVQDRCDSRP</sequence>
<dbReference type="SUPFAM" id="SSF46689">
    <property type="entry name" value="Homeodomain-like"/>
    <property type="match status" value="1"/>
</dbReference>
<accession>A0ABZ0CXM6</accession>
<feature type="domain" description="HTH araC/xylS-type" evidence="5">
    <location>
        <begin position="160"/>
        <end position="257"/>
    </location>
</feature>
<dbReference type="RefSeq" id="WP_316700377.1">
    <property type="nucleotide sequence ID" value="NZ_CP136336.1"/>
</dbReference>
<keyword evidence="1" id="KW-0805">Transcription regulation</keyword>
<dbReference type="Proteomes" id="UP001303946">
    <property type="component" value="Chromosome"/>
</dbReference>
<gene>
    <name evidence="6" type="ORF">RXV79_22795</name>
</gene>
<evidence type="ECO:0000259" key="5">
    <source>
        <dbReference type="PROSITE" id="PS01124"/>
    </source>
</evidence>
<proteinExistence type="predicted"/>
<dbReference type="PANTHER" id="PTHR46796">
    <property type="entry name" value="HTH-TYPE TRANSCRIPTIONAL ACTIVATOR RHAS-RELATED"/>
    <property type="match status" value="1"/>
</dbReference>
<dbReference type="InterPro" id="IPR018060">
    <property type="entry name" value="HTH_AraC"/>
</dbReference>
<dbReference type="PANTHER" id="PTHR46796:SF15">
    <property type="entry name" value="BLL1074 PROTEIN"/>
    <property type="match status" value="1"/>
</dbReference>
<reference evidence="6 7" key="1">
    <citation type="submission" date="2023-10" db="EMBL/GenBank/DDBJ databases">
        <title>Bacteria for the degradation of biodegradable plastic PBAT(Polybutylene adipate terephthalate).</title>
        <authorList>
            <person name="Weon H.-Y."/>
            <person name="Yeon J."/>
        </authorList>
    </citation>
    <scope>NUCLEOTIDE SEQUENCE [LARGE SCALE GENOMIC DNA]</scope>
    <source>
        <strain evidence="6 7">SBD 7-3</strain>
    </source>
</reference>
<name>A0ABZ0CXM6_9BURK</name>
<dbReference type="Pfam" id="PF20240">
    <property type="entry name" value="DUF6597"/>
    <property type="match status" value="1"/>
</dbReference>
<evidence type="ECO:0000313" key="6">
    <source>
        <dbReference type="EMBL" id="WOB07722.1"/>
    </source>
</evidence>
<feature type="region of interest" description="Disordered" evidence="4">
    <location>
        <begin position="260"/>
        <end position="281"/>
    </location>
</feature>
<evidence type="ECO:0000256" key="4">
    <source>
        <dbReference type="SAM" id="MobiDB-lite"/>
    </source>
</evidence>
<keyword evidence="7" id="KW-1185">Reference proteome</keyword>
<dbReference type="PROSITE" id="PS01124">
    <property type="entry name" value="HTH_ARAC_FAMILY_2"/>
    <property type="match status" value="1"/>
</dbReference>
<evidence type="ECO:0000256" key="1">
    <source>
        <dbReference type="ARBA" id="ARBA00023015"/>
    </source>
</evidence>
<dbReference type="EMBL" id="CP136336">
    <property type="protein sequence ID" value="WOB07722.1"/>
    <property type="molecule type" value="Genomic_DNA"/>
</dbReference>